<comment type="subcellular location">
    <subcellularLocation>
        <location evidence="1">Membrane</location>
        <topology evidence="1">Multi-pass membrane protein</topology>
    </subcellularLocation>
</comment>
<proteinExistence type="predicted"/>
<gene>
    <name evidence="9" type="ORF">BE221DRAFT_51044</name>
</gene>
<dbReference type="GO" id="GO:0015386">
    <property type="term" value="F:potassium:proton antiporter activity"/>
    <property type="evidence" value="ECO:0007669"/>
    <property type="project" value="TreeGrafter"/>
</dbReference>
<evidence type="ECO:0000256" key="2">
    <source>
        <dbReference type="ARBA" id="ARBA00022692"/>
    </source>
</evidence>
<dbReference type="Proteomes" id="UP000195557">
    <property type="component" value="Unassembled WGS sequence"/>
</dbReference>
<evidence type="ECO:0000256" key="4">
    <source>
        <dbReference type="ARBA" id="ARBA00023136"/>
    </source>
</evidence>
<dbReference type="InterPro" id="IPR038770">
    <property type="entry name" value="Na+/solute_symporter_sf"/>
</dbReference>
<feature type="transmembrane region" description="Helical" evidence="7">
    <location>
        <begin position="519"/>
        <end position="542"/>
    </location>
</feature>
<evidence type="ECO:0000256" key="7">
    <source>
        <dbReference type="SAM" id="Phobius"/>
    </source>
</evidence>
<sequence length="621" mass="65978">MVGGRGRWVGLGAAAPEADGSSREVDANAMGGRDEVREVREDVSDAEVKEMRYALATEEKEREEREAQAKALAEQAVLATEAYEKDEELAQSAMNSAQEKQAAVLEAVTKSDAWATRLAEVTAFVEAERAGARARGENEEEVLNSATCTIGPEMSWCDEDSTSLADALVRARASFETAEQTRKELEIELENAETFAKEAADAAKRSKELARIAHESADKAMEKVTAKMEAVVALNEKLKTMETKIGEQQAETLIVPQEGDAVAAIVLSPEALLKKKQDLKNEVKQDLAEKRAAKDEDSDDEGSSESAKKSNQFASAGYFSAPKVTGDVDASLLKKIVTAIMLFSAATLMLPTSPMKAIRTQIYTSIVSVRDTVGASINVVQKGATSAYERIIPEDERKTIAHATEEAEETGMTDVLWLLFASVFAVTIVSKIPGGSPVLGFLLGGAIIGPFGLGMIHHVSSVKVLAEFGVVFLLFNIGLELSYERLVSMAKFIFGLGSAQMFLTTAAGAAVAVACGLAVPAAVIVGLGLAFSSTAVALQVLADRGESASRHGRATFSVLLFQDLMVVLVFMLVPLLAGPDSGSFTALATSLAKAVLKTIVGIVGIIGIGRIVLRPVFNRVA</sequence>
<evidence type="ECO:0000313" key="9">
    <source>
        <dbReference type="EMBL" id="OUS46646.1"/>
    </source>
</evidence>
<feature type="coiled-coil region" evidence="5">
    <location>
        <begin position="168"/>
        <end position="202"/>
    </location>
</feature>
<accession>A0A1Y5IAV2</accession>
<dbReference type="Gene3D" id="1.20.1530.20">
    <property type="match status" value="1"/>
</dbReference>
<reference evidence="9" key="1">
    <citation type="submission" date="2017-04" db="EMBL/GenBank/DDBJ databases">
        <title>Population genomics of picophytoplankton unveils novel chromosome hypervariability.</title>
        <authorList>
            <consortium name="DOE Joint Genome Institute"/>
            <person name="Blanc-Mathieu R."/>
            <person name="Krasovec M."/>
            <person name="Hebrard M."/>
            <person name="Yau S."/>
            <person name="Desgranges E."/>
            <person name="Martin J."/>
            <person name="Schackwitz W."/>
            <person name="Kuo A."/>
            <person name="Salin G."/>
            <person name="Donnadieu C."/>
            <person name="Desdevises Y."/>
            <person name="Sanchez-Ferandin S."/>
            <person name="Moreau H."/>
            <person name="Rivals E."/>
            <person name="Grigoriev I.V."/>
            <person name="Grimsley N."/>
            <person name="Eyre-Walker A."/>
            <person name="Piganeau G."/>
        </authorList>
    </citation>
    <scope>NUCLEOTIDE SEQUENCE [LARGE SCALE GENOMIC DNA]</scope>
    <source>
        <strain evidence="9">RCC 1115</strain>
    </source>
</reference>
<dbReference type="InterPro" id="IPR006153">
    <property type="entry name" value="Cation/H_exchanger_TM"/>
</dbReference>
<evidence type="ECO:0000256" key="6">
    <source>
        <dbReference type="SAM" id="MobiDB-lite"/>
    </source>
</evidence>
<evidence type="ECO:0000259" key="8">
    <source>
        <dbReference type="Pfam" id="PF00999"/>
    </source>
</evidence>
<keyword evidence="2 7" id="KW-0812">Transmembrane</keyword>
<feature type="transmembrane region" description="Helical" evidence="7">
    <location>
        <begin position="439"/>
        <end position="458"/>
    </location>
</feature>
<feature type="coiled-coil region" evidence="5">
    <location>
        <begin position="46"/>
        <end position="75"/>
    </location>
</feature>
<feature type="transmembrane region" description="Helical" evidence="7">
    <location>
        <begin position="594"/>
        <end position="613"/>
    </location>
</feature>
<feature type="domain" description="Cation/H+ exchanger transmembrane" evidence="8">
    <location>
        <begin position="422"/>
        <end position="610"/>
    </location>
</feature>
<dbReference type="Pfam" id="PF00999">
    <property type="entry name" value="Na_H_Exchanger"/>
    <property type="match status" value="1"/>
</dbReference>
<feature type="transmembrane region" description="Helical" evidence="7">
    <location>
        <begin position="415"/>
        <end position="432"/>
    </location>
</feature>
<feature type="region of interest" description="Disordered" evidence="6">
    <location>
        <begin position="286"/>
        <end position="309"/>
    </location>
</feature>
<name>A0A1Y5IAV2_OSTTA</name>
<dbReference type="GO" id="GO:0009507">
    <property type="term" value="C:chloroplast"/>
    <property type="evidence" value="ECO:0007669"/>
    <property type="project" value="TreeGrafter"/>
</dbReference>
<dbReference type="eggNOG" id="KOG1650">
    <property type="taxonomic scope" value="Eukaryota"/>
</dbReference>
<dbReference type="PANTHER" id="PTHR46157:SF2">
    <property type="entry name" value="K(+) EFFLUX ANTIPORTER 1, CHLOROPLASTIC-RELATED"/>
    <property type="match status" value="1"/>
</dbReference>
<dbReference type="PANTHER" id="PTHR46157">
    <property type="entry name" value="K(+) EFFLUX ANTIPORTER 3, CHLOROPLASTIC"/>
    <property type="match status" value="1"/>
</dbReference>
<evidence type="ECO:0000256" key="1">
    <source>
        <dbReference type="ARBA" id="ARBA00004141"/>
    </source>
</evidence>
<feature type="transmembrane region" description="Helical" evidence="7">
    <location>
        <begin position="492"/>
        <end position="513"/>
    </location>
</feature>
<feature type="compositionally biased region" description="Basic and acidic residues" evidence="6">
    <location>
        <begin position="286"/>
        <end position="295"/>
    </location>
</feature>
<organism evidence="9">
    <name type="scientific">Ostreococcus tauri</name>
    <name type="common">Marine green alga</name>
    <dbReference type="NCBI Taxonomy" id="70448"/>
    <lineage>
        <taxon>Eukaryota</taxon>
        <taxon>Viridiplantae</taxon>
        <taxon>Chlorophyta</taxon>
        <taxon>Mamiellophyceae</taxon>
        <taxon>Mamiellales</taxon>
        <taxon>Bathycoccaceae</taxon>
        <taxon>Ostreococcus</taxon>
    </lineage>
</organism>
<protein>
    <submittedName>
        <fullName evidence="9">Sodium/hydrogen exchanger family-domain-containing protein</fullName>
    </submittedName>
</protein>
<feature type="region of interest" description="Disordered" evidence="6">
    <location>
        <begin position="1"/>
        <end position="43"/>
    </location>
</feature>
<feature type="transmembrane region" description="Helical" evidence="7">
    <location>
        <begin position="464"/>
        <end position="483"/>
    </location>
</feature>
<feature type="compositionally biased region" description="Basic and acidic residues" evidence="6">
    <location>
        <begin position="20"/>
        <end position="43"/>
    </location>
</feature>
<evidence type="ECO:0000256" key="3">
    <source>
        <dbReference type="ARBA" id="ARBA00022989"/>
    </source>
</evidence>
<feature type="transmembrane region" description="Helical" evidence="7">
    <location>
        <begin position="554"/>
        <end position="574"/>
    </location>
</feature>
<evidence type="ECO:0000256" key="5">
    <source>
        <dbReference type="SAM" id="Coils"/>
    </source>
</evidence>
<keyword evidence="3 7" id="KW-1133">Transmembrane helix</keyword>
<dbReference type="AlphaFoldDB" id="A0A1Y5IAV2"/>
<dbReference type="EMBL" id="KZ155782">
    <property type="protein sequence ID" value="OUS46646.1"/>
    <property type="molecule type" value="Genomic_DNA"/>
</dbReference>
<keyword evidence="4 7" id="KW-0472">Membrane</keyword>
<dbReference type="GO" id="GO:0016020">
    <property type="term" value="C:membrane"/>
    <property type="evidence" value="ECO:0007669"/>
    <property type="project" value="UniProtKB-SubCell"/>
</dbReference>
<keyword evidence="5" id="KW-0175">Coiled coil</keyword>
<feature type="non-terminal residue" evidence="9">
    <location>
        <position position="621"/>
    </location>
</feature>